<keyword evidence="2" id="KW-1185">Reference proteome</keyword>
<protein>
    <recommendedName>
        <fullName evidence="3">Glycosyl transferase family 2</fullName>
    </recommendedName>
</protein>
<dbReference type="RefSeq" id="WP_090555585.1">
    <property type="nucleotide sequence ID" value="NZ_FNRA01000002.1"/>
</dbReference>
<dbReference type="AlphaFoldDB" id="A0A1H3ZQJ6"/>
<gene>
    <name evidence="1" type="ORF">SAMN05443550_102451</name>
</gene>
<evidence type="ECO:0008006" key="3">
    <source>
        <dbReference type="Google" id="ProtNLM"/>
    </source>
</evidence>
<sequence>MSTIKAGYLISYDYEYVKISLSGIYDFVDEIFFAVDRDRKTWSGEDFLINETFWEWINEVDKSNKIKIYEDYFYIPELTPMQCDTRERNMLAKQMGFCDWYLQIDSDEYFLDFETFVRKLKGFHPMVPTTISCRVATIFKKVQSGYLLIDESSETLCFATNHPVYDLAKHNSGNDYVYWNDLVLHQSWAREPEEIYWKLHNWSHRNDFNIQSYYNLWNAVDEFNFFGIKDFHPLGPGAWPKLKMIKANNIDELLKSQEVRLLNHSEKNQFRRKPLTSRLWREIKSSF</sequence>
<evidence type="ECO:0000313" key="1">
    <source>
        <dbReference type="EMBL" id="SEA25885.1"/>
    </source>
</evidence>
<organism evidence="1 2">
    <name type="scientific">Pedobacter hartonius</name>
    <dbReference type="NCBI Taxonomy" id="425514"/>
    <lineage>
        <taxon>Bacteria</taxon>
        <taxon>Pseudomonadati</taxon>
        <taxon>Bacteroidota</taxon>
        <taxon>Sphingobacteriia</taxon>
        <taxon>Sphingobacteriales</taxon>
        <taxon>Sphingobacteriaceae</taxon>
        <taxon>Pedobacter</taxon>
    </lineage>
</organism>
<evidence type="ECO:0000313" key="2">
    <source>
        <dbReference type="Proteomes" id="UP000198850"/>
    </source>
</evidence>
<dbReference type="Proteomes" id="UP000198850">
    <property type="component" value="Unassembled WGS sequence"/>
</dbReference>
<dbReference type="EMBL" id="FNRA01000002">
    <property type="protein sequence ID" value="SEA25885.1"/>
    <property type="molecule type" value="Genomic_DNA"/>
</dbReference>
<reference evidence="1 2" key="1">
    <citation type="submission" date="2016-10" db="EMBL/GenBank/DDBJ databases">
        <authorList>
            <person name="de Groot N.N."/>
        </authorList>
    </citation>
    <scope>NUCLEOTIDE SEQUENCE [LARGE SCALE GENOMIC DNA]</scope>
    <source>
        <strain evidence="1 2">DSM 19033</strain>
    </source>
</reference>
<accession>A0A1H3ZQJ6</accession>
<name>A0A1H3ZQJ6_9SPHI</name>
<proteinExistence type="predicted"/>
<dbReference type="OrthoDB" id="745987at2"/>